<dbReference type="InterPro" id="IPR006600">
    <property type="entry name" value="HTH_CenpB_DNA-bd_dom"/>
</dbReference>
<dbReference type="PANTHER" id="PTHR46481">
    <property type="entry name" value="ZINC FINGER BED DOMAIN-CONTAINING PROTEIN 4"/>
    <property type="match status" value="1"/>
</dbReference>
<dbReference type="InterPro" id="IPR004875">
    <property type="entry name" value="DDE_SF_endonuclease_dom"/>
</dbReference>
<dbReference type="SUPFAM" id="SSF46689">
    <property type="entry name" value="Homeodomain-like"/>
    <property type="match status" value="1"/>
</dbReference>
<gene>
    <name evidence="8" type="ORF">HZS61_004344</name>
</gene>
<dbReference type="Pfam" id="PF03184">
    <property type="entry name" value="DDE_1"/>
    <property type="match status" value="1"/>
</dbReference>
<evidence type="ECO:0000259" key="7">
    <source>
        <dbReference type="PROSITE" id="PS51253"/>
    </source>
</evidence>
<reference evidence="8 9" key="1">
    <citation type="journal article" date="2020" name="bioRxiv">
        <title>A chromosome-scale genome assembly for the Fusarium oxysporum strain Fo5176 to establish a model Arabidopsis-fungal pathosystem.</title>
        <authorList>
            <person name="Fokkens L."/>
            <person name="Guo L."/>
            <person name="Dora S."/>
            <person name="Wang B."/>
            <person name="Ye K."/>
            <person name="Sanchez-Rodriguez C."/>
            <person name="Croll D."/>
        </authorList>
    </citation>
    <scope>NUCLEOTIDE SEQUENCE [LARGE SCALE GENOMIC DNA]</scope>
    <source>
        <strain evidence="8 9">Fo5176</strain>
    </source>
</reference>
<keyword evidence="2" id="KW-0479">Metal-binding</keyword>
<evidence type="ECO:0000256" key="5">
    <source>
        <dbReference type="ARBA" id="ARBA00023125"/>
    </source>
</evidence>
<dbReference type="InterPro" id="IPR009057">
    <property type="entry name" value="Homeodomain-like_sf"/>
</dbReference>
<keyword evidence="6" id="KW-0539">Nucleus</keyword>
<dbReference type="GO" id="GO:0008270">
    <property type="term" value="F:zinc ion binding"/>
    <property type="evidence" value="ECO:0007669"/>
    <property type="project" value="UniProtKB-KW"/>
</dbReference>
<protein>
    <recommendedName>
        <fullName evidence="7">HTH CENPB-type domain-containing protein</fullName>
    </recommendedName>
</protein>
<dbReference type="Gene3D" id="1.10.10.60">
    <property type="entry name" value="Homeodomain-like"/>
    <property type="match status" value="1"/>
</dbReference>
<dbReference type="Pfam" id="PF05225">
    <property type="entry name" value="HTH_psq"/>
    <property type="match status" value="1"/>
</dbReference>
<sequence>MREYTEQDLQNAIVDVRNGVAVRTAATRHRVPRGTLRARLNGAQPQRTAHDDQQRLTANQEEHLKQWILRQEALGYAPTHAQVRAIASSVLKPQGDHKPLGRKWSSHFVERHLAVKTKLGRRTDWKRINAATPDSIRHLFNLYETVSWIPPRRRHNADEGGIMEGQGINGLVIGSSQENPNTVPVKTINARTWTSIVECISALGVALNPLVIFKAKSIQEQWFKKDFLAKHPGWHVTFSENGWTSNDIVVEWLGKVFLPQTQPEDPADGRLLIVDGHGSHTSDEFMTIRDHPKEQSLANNLIKSFDREHFQKLVVNWIVDSQQSFQQAENPRLRHIFEYLNPAVKVTDAHISRHTVRRLAIQHFEKHKTRVEGILKEAPGQIHAAFDGARSRNRHTLYGVTALFRNVKNEPQEIVIGLPELINRHTGENIAAEVLDVIHSFAARRRLN</sequence>
<dbReference type="AlphaFoldDB" id="A0A8H6GCQ1"/>
<evidence type="ECO:0000256" key="2">
    <source>
        <dbReference type="ARBA" id="ARBA00022723"/>
    </source>
</evidence>
<evidence type="ECO:0000256" key="3">
    <source>
        <dbReference type="ARBA" id="ARBA00022771"/>
    </source>
</evidence>
<dbReference type="EMBL" id="JACDXP010000013">
    <property type="protein sequence ID" value="KAF6515603.1"/>
    <property type="molecule type" value="Genomic_DNA"/>
</dbReference>
<evidence type="ECO:0000256" key="4">
    <source>
        <dbReference type="ARBA" id="ARBA00022833"/>
    </source>
</evidence>
<dbReference type="GO" id="GO:0005634">
    <property type="term" value="C:nucleus"/>
    <property type="evidence" value="ECO:0007669"/>
    <property type="project" value="UniProtKB-SubCell"/>
</dbReference>
<accession>A0A8H6GCQ1</accession>
<keyword evidence="3" id="KW-0863">Zinc-finger</keyword>
<evidence type="ECO:0000256" key="1">
    <source>
        <dbReference type="ARBA" id="ARBA00004123"/>
    </source>
</evidence>
<dbReference type="PANTHER" id="PTHR46481:SF10">
    <property type="entry name" value="ZINC FINGER BED DOMAIN-CONTAINING PROTEIN 39"/>
    <property type="match status" value="1"/>
</dbReference>
<dbReference type="PROSITE" id="PS51253">
    <property type="entry name" value="HTH_CENPB"/>
    <property type="match status" value="1"/>
</dbReference>
<proteinExistence type="predicted"/>
<evidence type="ECO:0000256" key="6">
    <source>
        <dbReference type="ARBA" id="ARBA00023242"/>
    </source>
</evidence>
<name>A0A8H6GCQ1_FUSOX</name>
<comment type="subcellular location">
    <subcellularLocation>
        <location evidence="1">Nucleus</location>
    </subcellularLocation>
</comment>
<dbReference type="InterPro" id="IPR007889">
    <property type="entry name" value="HTH_Psq"/>
</dbReference>
<dbReference type="SMART" id="SM00674">
    <property type="entry name" value="CENPB"/>
    <property type="match status" value="1"/>
</dbReference>
<evidence type="ECO:0000313" key="9">
    <source>
        <dbReference type="Proteomes" id="UP000593570"/>
    </source>
</evidence>
<evidence type="ECO:0000313" key="8">
    <source>
        <dbReference type="EMBL" id="KAF6515603.1"/>
    </source>
</evidence>
<organism evidence="8 9">
    <name type="scientific">Fusarium oxysporum f. sp. conglutinans</name>
    <dbReference type="NCBI Taxonomy" id="100902"/>
    <lineage>
        <taxon>Eukaryota</taxon>
        <taxon>Fungi</taxon>
        <taxon>Dikarya</taxon>
        <taxon>Ascomycota</taxon>
        <taxon>Pezizomycotina</taxon>
        <taxon>Sordariomycetes</taxon>
        <taxon>Hypocreomycetidae</taxon>
        <taxon>Hypocreales</taxon>
        <taxon>Nectriaceae</taxon>
        <taxon>Fusarium</taxon>
        <taxon>Fusarium oxysporum species complex</taxon>
    </lineage>
</organism>
<dbReference type="Proteomes" id="UP000593570">
    <property type="component" value="Unassembled WGS sequence"/>
</dbReference>
<dbReference type="InterPro" id="IPR052035">
    <property type="entry name" value="ZnF_BED_domain_contain"/>
</dbReference>
<dbReference type="GO" id="GO:0003677">
    <property type="term" value="F:DNA binding"/>
    <property type="evidence" value="ECO:0007669"/>
    <property type="project" value="UniProtKB-KW"/>
</dbReference>
<dbReference type="Pfam" id="PF03221">
    <property type="entry name" value="HTH_Tnp_Tc5"/>
    <property type="match status" value="1"/>
</dbReference>
<feature type="domain" description="HTH CENPB-type" evidence="7">
    <location>
        <begin position="48"/>
        <end position="118"/>
    </location>
</feature>
<keyword evidence="5" id="KW-0238">DNA-binding</keyword>
<comment type="caution">
    <text evidence="8">The sequence shown here is derived from an EMBL/GenBank/DDBJ whole genome shotgun (WGS) entry which is preliminary data.</text>
</comment>
<keyword evidence="4" id="KW-0862">Zinc</keyword>